<feature type="transmembrane region" description="Helical" evidence="1">
    <location>
        <begin position="100"/>
        <end position="120"/>
    </location>
</feature>
<keyword evidence="1" id="KW-0472">Membrane</keyword>
<keyword evidence="1" id="KW-0812">Transmembrane</keyword>
<dbReference type="OrthoDB" id="327433at2759"/>
<evidence type="ECO:0000256" key="1">
    <source>
        <dbReference type="SAM" id="Phobius"/>
    </source>
</evidence>
<reference evidence="2" key="1">
    <citation type="submission" date="2019-06" db="EMBL/GenBank/DDBJ databases">
        <authorList>
            <person name="Zheng W."/>
        </authorList>
    </citation>
    <scope>NUCLEOTIDE SEQUENCE</scope>
    <source>
        <strain evidence="2">QDHG01</strain>
    </source>
</reference>
<feature type="transmembrane region" description="Helical" evidence="1">
    <location>
        <begin position="163"/>
        <end position="188"/>
    </location>
</feature>
<sequence>MSSIINISSFKLSEIKSKSFGVIFNYALSVIILGILIIIIAGFFFIIRRQMTTDVNHNLQLIDGINIKKGGIAAYWTVLTIVRWFILSVVLIFFTDNPGAQLLLMMPLSIISTIAQAILSPQAARADRLISIFNEVMASIYIYTLVGLALAEEISAKNVIGLLLLLLIILTIFANIMKPMILGCSVCVKKCKNKVQKSSDRVITLQHQKYEAKSEENSFEIPIKQKSKFRLESYVKRSTSRFIQKFHSETSQQSFGQ</sequence>
<gene>
    <name evidence="2" type="ORF">FGO68_gene10212</name>
</gene>
<feature type="transmembrane region" description="Helical" evidence="1">
    <location>
        <begin position="73"/>
        <end position="94"/>
    </location>
</feature>
<feature type="transmembrane region" description="Helical" evidence="1">
    <location>
        <begin position="23"/>
        <end position="47"/>
    </location>
</feature>
<organism evidence="2 3">
    <name type="scientific">Halteria grandinella</name>
    <dbReference type="NCBI Taxonomy" id="5974"/>
    <lineage>
        <taxon>Eukaryota</taxon>
        <taxon>Sar</taxon>
        <taxon>Alveolata</taxon>
        <taxon>Ciliophora</taxon>
        <taxon>Intramacronucleata</taxon>
        <taxon>Spirotrichea</taxon>
        <taxon>Stichotrichia</taxon>
        <taxon>Sporadotrichida</taxon>
        <taxon>Halteriidae</taxon>
        <taxon>Halteria</taxon>
    </lineage>
</organism>
<evidence type="ECO:0000313" key="3">
    <source>
        <dbReference type="Proteomes" id="UP000785679"/>
    </source>
</evidence>
<keyword evidence="1" id="KW-1133">Transmembrane helix</keyword>
<evidence type="ECO:0008006" key="4">
    <source>
        <dbReference type="Google" id="ProtNLM"/>
    </source>
</evidence>
<dbReference type="EMBL" id="RRYP01001041">
    <property type="protein sequence ID" value="TNV86490.1"/>
    <property type="molecule type" value="Genomic_DNA"/>
</dbReference>
<evidence type="ECO:0000313" key="2">
    <source>
        <dbReference type="EMBL" id="TNV86490.1"/>
    </source>
</evidence>
<dbReference type="AlphaFoldDB" id="A0A8J8P5L9"/>
<protein>
    <recommendedName>
        <fullName evidence="4">TRP C-terminal domain-containing protein</fullName>
    </recommendedName>
</protein>
<name>A0A8J8P5L9_HALGN</name>
<feature type="transmembrane region" description="Helical" evidence="1">
    <location>
        <begin position="132"/>
        <end position="151"/>
    </location>
</feature>
<comment type="caution">
    <text evidence="2">The sequence shown here is derived from an EMBL/GenBank/DDBJ whole genome shotgun (WGS) entry which is preliminary data.</text>
</comment>
<dbReference type="Proteomes" id="UP000785679">
    <property type="component" value="Unassembled WGS sequence"/>
</dbReference>
<accession>A0A8J8P5L9</accession>
<keyword evidence="3" id="KW-1185">Reference proteome</keyword>
<proteinExistence type="predicted"/>